<dbReference type="InterPro" id="IPR029044">
    <property type="entry name" value="Nucleotide-diphossugar_trans"/>
</dbReference>
<evidence type="ECO:0000313" key="5">
    <source>
        <dbReference type="EMBL" id="MFD1880310.1"/>
    </source>
</evidence>
<reference evidence="6" key="1">
    <citation type="journal article" date="2019" name="Int. J. Syst. Evol. Microbiol.">
        <title>The Global Catalogue of Microorganisms (GCM) 10K type strain sequencing project: providing services to taxonomists for standard genome sequencing and annotation.</title>
        <authorList>
            <consortium name="The Broad Institute Genomics Platform"/>
            <consortium name="The Broad Institute Genome Sequencing Center for Infectious Disease"/>
            <person name="Wu L."/>
            <person name="Ma J."/>
        </authorList>
    </citation>
    <scope>NUCLEOTIDE SEQUENCE [LARGE SCALE GENOMIC DNA]</scope>
    <source>
        <strain evidence="6">CCUG 56029</strain>
    </source>
</reference>
<proteinExistence type="inferred from homology"/>
<dbReference type="PANTHER" id="PTHR43179:SF12">
    <property type="entry name" value="GALACTOFURANOSYLTRANSFERASE GLFT2"/>
    <property type="match status" value="1"/>
</dbReference>
<evidence type="ECO:0000256" key="3">
    <source>
        <dbReference type="ARBA" id="ARBA00022679"/>
    </source>
</evidence>
<keyword evidence="2" id="KW-0328">Glycosyltransferase</keyword>
<accession>A0ABW4R2S9</accession>
<sequence>MSGAEAALPNPVPATVVVVSRHRPRDLALCLKALALQDHPAFAVVIVADPSGLAVQTDLPVHRIGFDEANISAARNLGIRAAVTPVVAFIDDDAIAEPGWLSRLTAGFADPRVIAATGYVRGPNGLDWQARAERVTRAGTTLPITVTGDDPVFLPPDATGPISTMGTNCAFRRDVLMQIGGFDPAFRFHLDETDLNMRLAALHPQALTAVVPLAEVAHRQSPSPQRTDGRAPTDLGDIGRSAALFWRRWHAPPDALLQLKAAQRRRLLRSMVAGTLDPFAVAPALKSLDAGIAGGAGLPLELPEPLARLDEGPPRLIAGRRRQSLLLDGWLWQAAALRARAAQLAAAGNIVTLLLLTPGATPHRSGLVAGGWWEQRGGIWGASGPDDQSFVICNRRDRVRRELHRIARVRDTTVAGEARPPLIAI</sequence>
<protein>
    <submittedName>
        <fullName evidence="5">Glycosyltransferase family 2 protein</fullName>
    </submittedName>
</protein>
<dbReference type="EMBL" id="JBHUEN010000003">
    <property type="protein sequence ID" value="MFD1880310.1"/>
    <property type="molecule type" value="Genomic_DNA"/>
</dbReference>
<dbReference type="InterPro" id="IPR001173">
    <property type="entry name" value="Glyco_trans_2-like"/>
</dbReference>
<feature type="domain" description="Glycosyltransferase 2-like" evidence="4">
    <location>
        <begin position="15"/>
        <end position="142"/>
    </location>
</feature>
<evidence type="ECO:0000313" key="6">
    <source>
        <dbReference type="Proteomes" id="UP001597213"/>
    </source>
</evidence>
<comment type="similarity">
    <text evidence="1">Belongs to the glycosyltransferase 2 family.</text>
</comment>
<organism evidence="5 6">
    <name type="scientific">Paracoccus pacificus</name>
    <dbReference type="NCBI Taxonomy" id="1463598"/>
    <lineage>
        <taxon>Bacteria</taxon>
        <taxon>Pseudomonadati</taxon>
        <taxon>Pseudomonadota</taxon>
        <taxon>Alphaproteobacteria</taxon>
        <taxon>Rhodobacterales</taxon>
        <taxon>Paracoccaceae</taxon>
        <taxon>Paracoccus</taxon>
    </lineage>
</organism>
<dbReference type="PANTHER" id="PTHR43179">
    <property type="entry name" value="RHAMNOSYLTRANSFERASE WBBL"/>
    <property type="match status" value="1"/>
</dbReference>
<dbReference type="Pfam" id="PF00535">
    <property type="entry name" value="Glycos_transf_2"/>
    <property type="match status" value="1"/>
</dbReference>
<name>A0ABW4R2S9_9RHOB</name>
<evidence type="ECO:0000256" key="1">
    <source>
        <dbReference type="ARBA" id="ARBA00006739"/>
    </source>
</evidence>
<keyword evidence="6" id="KW-1185">Reference proteome</keyword>
<dbReference type="SUPFAM" id="SSF53448">
    <property type="entry name" value="Nucleotide-diphospho-sugar transferases"/>
    <property type="match status" value="1"/>
</dbReference>
<evidence type="ECO:0000259" key="4">
    <source>
        <dbReference type="Pfam" id="PF00535"/>
    </source>
</evidence>
<keyword evidence="3" id="KW-0808">Transferase</keyword>
<evidence type="ECO:0000256" key="2">
    <source>
        <dbReference type="ARBA" id="ARBA00022676"/>
    </source>
</evidence>
<comment type="caution">
    <text evidence="5">The sequence shown here is derived from an EMBL/GenBank/DDBJ whole genome shotgun (WGS) entry which is preliminary data.</text>
</comment>
<dbReference type="Gene3D" id="3.90.550.10">
    <property type="entry name" value="Spore Coat Polysaccharide Biosynthesis Protein SpsA, Chain A"/>
    <property type="match status" value="1"/>
</dbReference>
<gene>
    <name evidence="5" type="ORF">ACFSCT_01095</name>
</gene>
<dbReference type="Proteomes" id="UP001597213">
    <property type="component" value="Unassembled WGS sequence"/>
</dbReference>
<dbReference type="RefSeq" id="WP_379139458.1">
    <property type="nucleotide sequence ID" value="NZ_JBHUEN010000003.1"/>
</dbReference>